<dbReference type="RefSeq" id="WP_013909886.1">
    <property type="nucleotide sequence ID" value="NC_015682.1"/>
</dbReference>
<dbReference type="InterPro" id="IPR041223">
    <property type="entry name" value="ApeA_NTD"/>
</dbReference>
<dbReference type="STRING" id="795359.TOPB45_1099"/>
<protein>
    <submittedName>
        <fullName evidence="3">Uncharacterized protein</fullName>
    </submittedName>
</protein>
<reference evidence="3 4" key="1">
    <citation type="journal article" date="2013" name="Genome Announc.">
        <title>Complete genome sequence of the hyperthermophilic sulfate-reducing bacterium Thermodesulfobacterium geofontis OPF15T.</title>
        <authorList>
            <person name="Elkins J.G."/>
            <person name="Hamilton-Brehm S.D."/>
            <person name="Lucas S."/>
            <person name="Han J."/>
            <person name="Lapidus A."/>
            <person name="Cheng J.F."/>
            <person name="Goodwin L.A."/>
            <person name="Pitluck S."/>
            <person name="Peters L."/>
            <person name="Mikhailova N."/>
            <person name="Davenport K.W."/>
            <person name="Detter J.C."/>
            <person name="Han C.S."/>
            <person name="Tapia R."/>
            <person name="Land M.L."/>
            <person name="Hauser L."/>
            <person name="Kyrpides N.C."/>
            <person name="Ivanova N.N."/>
            <person name="Pagani I."/>
            <person name="Bruce D."/>
            <person name="Woyke T."/>
            <person name="Cottingham R.W."/>
        </authorList>
    </citation>
    <scope>NUCLEOTIDE SEQUENCE [LARGE SCALE GENOMIC DNA]</scope>
    <source>
        <strain evidence="3 4">OPF15</strain>
    </source>
</reference>
<feature type="domain" description="Apea-like HEPN" evidence="1">
    <location>
        <begin position="316"/>
        <end position="466"/>
    </location>
</feature>
<gene>
    <name evidence="3" type="ordered locus">TOPB45_1099</name>
</gene>
<keyword evidence="4" id="KW-1185">Reference proteome</keyword>
<name>F8C637_THEGP</name>
<dbReference type="InterPro" id="IPR041229">
    <property type="entry name" value="HEPN_Apea"/>
</dbReference>
<evidence type="ECO:0000259" key="1">
    <source>
        <dbReference type="Pfam" id="PF18739"/>
    </source>
</evidence>
<dbReference type="KEGG" id="top:TOPB45_1099"/>
<dbReference type="OrthoDB" id="6198809at2"/>
<accession>F8C637</accession>
<evidence type="ECO:0000259" key="2">
    <source>
        <dbReference type="Pfam" id="PF18862"/>
    </source>
</evidence>
<evidence type="ECO:0000313" key="4">
    <source>
        <dbReference type="Proteomes" id="UP000006583"/>
    </source>
</evidence>
<dbReference type="AlphaFoldDB" id="F8C637"/>
<feature type="domain" description="ApeA N-terminal" evidence="2">
    <location>
        <begin position="6"/>
        <end position="286"/>
    </location>
</feature>
<proteinExistence type="predicted"/>
<dbReference type="Pfam" id="PF18862">
    <property type="entry name" value="ApeA_NTD1"/>
    <property type="match status" value="1"/>
</dbReference>
<dbReference type="HOGENOM" id="CLU_039923_0_0_0"/>
<dbReference type="EMBL" id="CP002829">
    <property type="protein sequence ID" value="AEH23188.1"/>
    <property type="molecule type" value="Genomic_DNA"/>
</dbReference>
<sequence>MKEIQYTGVWWLPEAPDNKVSGSLSIVYGDGIFLTLSESFNKDNDTDNELKAFNPTIILGKSINNTEITLYNCYEIVPYLDSIGMPTKLYCETAFIGVHFPKEEDIKFIDLTFKCTYLDDWLKIAAVELEDVSKDETIVKFKNPKPIKVNIDDFTIVFKSKFQLGGLFEAKEDQFLNIEEIKVYPKKSIIIRPSNERHFTDFLKMISHLLRFISLGLNYPVYLQEIKGISEVKREKVGKKTYRIDPIQIFHNVAKFHQEFISLNEVDFLFTCKDIKDSLEKILQNWFKNSKLFERVYNAYFEMFYNKQVSLEHKFLGLIKALEIYHDYKRKVNDSNSFNVLSEDKWNKVKNEIVKLINNMLSKNEANILITNLDCLNRFALQEKLKYLLNNCLGKHSKELNEVIDEFITDENEFIKKVVMIGNMLSDSANENILYDKPIKKNELANVVLNLKRLLEICILRDLGFSFDMIKNIYSKRSVKNLKRQLKEMEAELMNDPNMFRKS</sequence>
<organism evidence="3 4">
    <name type="scientific">Thermodesulfobacterium geofontis (strain OPF15)</name>
    <dbReference type="NCBI Taxonomy" id="795359"/>
    <lineage>
        <taxon>Bacteria</taxon>
        <taxon>Pseudomonadati</taxon>
        <taxon>Thermodesulfobacteriota</taxon>
        <taxon>Thermodesulfobacteria</taxon>
        <taxon>Thermodesulfobacteriales</taxon>
        <taxon>Thermodesulfobacteriaceae</taxon>
        <taxon>Thermodesulfobacterium</taxon>
    </lineage>
</organism>
<evidence type="ECO:0000313" key="3">
    <source>
        <dbReference type="EMBL" id="AEH23188.1"/>
    </source>
</evidence>
<dbReference type="PATRIC" id="fig|795359.3.peg.1110"/>
<dbReference type="Proteomes" id="UP000006583">
    <property type="component" value="Chromosome"/>
</dbReference>
<dbReference type="Pfam" id="PF18739">
    <property type="entry name" value="HEPN_Apea"/>
    <property type="match status" value="1"/>
</dbReference>